<protein>
    <recommendedName>
        <fullName evidence="2">RRM domain-containing protein</fullName>
    </recommendedName>
</protein>
<gene>
    <name evidence="3" type="ORF">CANARDRAFT_29878</name>
</gene>
<dbReference type="GO" id="GO:0005634">
    <property type="term" value="C:nucleus"/>
    <property type="evidence" value="ECO:0007669"/>
    <property type="project" value="InterPro"/>
</dbReference>
<accession>A0A1E4SW54</accession>
<dbReference type="GO" id="GO:0005737">
    <property type="term" value="C:cytoplasm"/>
    <property type="evidence" value="ECO:0007669"/>
    <property type="project" value="InterPro"/>
</dbReference>
<evidence type="ECO:0000313" key="4">
    <source>
        <dbReference type="Proteomes" id="UP000094801"/>
    </source>
</evidence>
<proteinExistence type="predicted"/>
<reference evidence="4" key="1">
    <citation type="submission" date="2016-04" db="EMBL/GenBank/DDBJ databases">
        <title>Comparative genomics of biotechnologically important yeasts.</title>
        <authorList>
            <consortium name="DOE Joint Genome Institute"/>
            <person name="Riley R."/>
            <person name="Haridas S."/>
            <person name="Wolfe K.H."/>
            <person name="Lopes M.R."/>
            <person name="Hittinger C.T."/>
            <person name="Goker M."/>
            <person name="Salamov A."/>
            <person name="Wisecaver J."/>
            <person name="Long T.M."/>
            <person name="Aerts A.L."/>
            <person name="Barry K."/>
            <person name="Choi C."/>
            <person name="Clum A."/>
            <person name="Coughlan A.Y."/>
            <person name="Deshpande S."/>
            <person name="Douglass A.P."/>
            <person name="Hanson S.J."/>
            <person name="Klenk H.-P."/>
            <person name="Labutti K."/>
            <person name="Lapidus A."/>
            <person name="Lindquist E."/>
            <person name="Lipzen A."/>
            <person name="Meier-Kolthoff J.P."/>
            <person name="Ohm R.A."/>
            <person name="Otillar R.P."/>
            <person name="Pangilinan J."/>
            <person name="Peng Y."/>
            <person name="Rokas A."/>
            <person name="Rosa C.A."/>
            <person name="Scheuner C."/>
            <person name="Sibirny A.A."/>
            <person name="Slot J.C."/>
            <person name="Stielow J.B."/>
            <person name="Sun H."/>
            <person name="Kurtzman C.P."/>
            <person name="Blackwell M."/>
            <person name="Grigoriev I.V."/>
            <person name="Jeffries T.W."/>
        </authorList>
    </citation>
    <scope>NUCLEOTIDE SEQUENCE [LARGE SCALE GENOMIC DNA]</scope>
    <source>
        <strain evidence="4">NRRL YB-2248</strain>
    </source>
</reference>
<dbReference type="PROSITE" id="PS50102">
    <property type="entry name" value="RRM"/>
    <property type="match status" value="1"/>
</dbReference>
<dbReference type="AlphaFoldDB" id="A0A1E4SW54"/>
<dbReference type="PANTHER" id="PTHR45894">
    <property type="entry name" value="RNA-BINDING PROTEIN 8A"/>
    <property type="match status" value="1"/>
</dbReference>
<evidence type="ECO:0000259" key="2">
    <source>
        <dbReference type="PROSITE" id="PS50102"/>
    </source>
</evidence>
<name>A0A1E4SW54_9ASCO</name>
<keyword evidence="1" id="KW-0694">RNA-binding</keyword>
<dbReference type="Gene3D" id="3.30.70.330">
    <property type="match status" value="1"/>
</dbReference>
<evidence type="ECO:0000313" key="3">
    <source>
        <dbReference type="EMBL" id="ODV83662.1"/>
    </source>
</evidence>
<dbReference type="InterPro" id="IPR035979">
    <property type="entry name" value="RBD_domain_sf"/>
</dbReference>
<dbReference type="STRING" id="983967.A0A1E4SW54"/>
<organism evidence="3 4">
    <name type="scientific">[Candida] arabinofermentans NRRL YB-2248</name>
    <dbReference type="NCBI Taxonomy" id="983967"/>
    <lineage>
        <taxon>Eukaryota</taxon>
        <taxon>Fungi</taxon>
        <taxon>Dikarya</taxon>
        <taxon>Ascomycota</taxon>
        <taxon>Saccharomycotina</taxon>
        <taxon>Pichiomycetes</taxon>
        <taxon>Pichiales</taxon>
        <taxon>Pichiaceae</taxon>
        <taxon>Ogataea</taxon>
        <taxon>Ogataea/Candida clade</taxon>
    </lineage>
</organism>
<dbReference type="InterPro" id="IPR012677">
    <property type="entry name" value="Nucleotide-bd_a/b_plait_sf"/>
</dbReference>
<dbReference type="EMBL" id="KV453862">
    <property type="protein sequence ID" value="ODV83662.1"/>
    <property type="molecule type" value="Genomic_DNA"/>
</dbReference>
<dbReference type="GO" id="GO:0003723">
    <property type="term" value="F:RNA binding"/>
    <property type="evidence" value="ECO:0007669"/>
    <property type="project" value="UniProtKB-UniRule"/>
</dbReference>
<dbReference type="GO" id="GO:0006396">
    <property type="term" value="P:RNA processing"/>
    <property type="evidence" value="ECO:0007669"/>
    <property type="project" value="InterPro"/>
</dbReference>
<dbReference type="Proteomes" id="UP000094801">
    <property type="component" value="Unassembled WGS sequence"/>
</dbReference>
<sequence>MVKSIGGYILIVTNLHEETTEDAVLDVFEEYGKITNIHLNLDSQTGYVQGYALLEFQDLDEAESVIRDKGVLEVLGNPVDVDYAFVVASETFNRRAKSHRDRSPIR</sequence>
<evidence type="ECO:0000256" key="1">
    <source>
        <dbReference type="PROSITE-ProRule" id="PRU00176"/>
    </source>
</evidence>
<dbReference type="InterPro" id="IPR000504">
    <property type="entry name" value="RRM_dom"/>
</dbReference>
<dbReference type="SUPFAM" id="SSF54928">
    <property type="entry name" value="RNA-binding domain, RBD"/>
    <property type="match status" value="1"/>
</dbReference>
<dbReference type="OrthoDB" id="15688at2759"/>
<dbReference type="SMART" id="SM00360">
    <property type="entry name" value="RRM"/>
    <property type="match status" value="1"/>
</dbReference>
<dbReference type="Pfam" id="PF00076">
    <property type="entry name" value="RRM_1"/>
    <property type="match status" value="1"/>
</dbReference>
<feature type="domain" description="RRM" evidence="2">
    <location>
        <begin position="8"/>
        <end position="86"/>
    </location>
</feature>
<keyword evidence="4" id="KW-1185">Reference proteome</keyword>
<dbReference type="InterPro" id="IPR008111">
    <property type="entry name" value="RNA-bd_8"/>
</dbReference>